<evidence type="ECO:0000313" key="1">
    <source>
        <dbReference type="EMBL" id="JAD65760.1"/>
    </source>
</evidence>
<protein>
    <submittedName>
        <fullName evidence="1">Uncharacterized protein</fullName>
    </submittedName>
</protein>
<proteinExistence type="predicted"/>
<accession>A0A0A9BX68</accession>
<sequence length="34" mass="3844">MLCNKSGRIQGELCFCSSKLKHGMVVKSKRTMKN</sequence>
<dbReference type="AlphaFoldDB" id="A0A0A9BX68"/>
<dbReference type="EMBL" id="GBRH01232135">
    <property type="protein sequence ID" value="JAD65760.1"/>
    <property type="molecule type" value="Transcribed_RNA"/>
</dbReference>
<reference evidence="1" key="2">
    <citation type="journal article" date="2015" name="Data Brief">
        <title>Shoot transcriptome of the giant reed, Arundo donax.</title>
        <authorList>
            <person name="Barrero R.A."/>
            <person name="Guerrero F.D."/>
            <person name="Moolhuijzen P."/>
            <person name="Goolsby J.A."/>
            <person name="Tidwell J."/>
            <person name="Bellgard S.E."/>
            <person name="Bellgard M.I."/>
        </authorList>
    </citation>
    <scope>NUCLEOTIDE SEQUENCE</scope>
    <source>
        <tissue evidence="1">Shoot tissue taken approximately 20 cm above the soil surface</tissue>
    </source>
</reference>
<name>A0A0A9BX68_ARUDO</name>
<organism evidence="1">
    <name type="scientific">Arundo donax</name>
    <name type="common">Giant reed</name>
    <name type="synonym">Donax arundinaceus</name>
    <dbReference type="NCBI Taxonomy" id="35708"/>
    <lineage>
        <taxon>Eukaryota</taxon>
        <taxon>Viridiplantae</taxon>
        <taxon>Streptophyta</taxon>
        <taxon>Embryophyta</taxon>
        <taxon>Tracheophyta</taxon>
        <taxon>Spermatophyta</taxon>
        <taxon>Magnoliopsida</taxon>
        <taxon>Liliopsida</taxon>
        <taxon>Poales</taxon>
        <taxon>Poaceae</taxon>
        <taxon>PACMAD clade</taxon>
        <taxon>Arundinoideae</taxon>
        <taxon>Arundineae</taxon>
        <taxon>Arundo</taxon>
    </lineage>
</organism>
<reference evidence="1" key="1">
    <citation type="submission" date="2014-09" db="EMBL/GenBank/DDBJ databases">
        <authorList>
            <person name="Magalhaes I.L.F."/>
            <person name="Oliveira U."/>
            <person name="Santos F.R."/>
            <person name="Vidigal T.H.D.A."/>
            <person name="Brescovit A.D."/>
            <person name="Santos A.J."/>
        </authorList>
    </citation>
    <scope>NUCLEOTIDE SEQUENCE</scope>
    <source>
        <tissue evidence="1">Shoot tissue taken approximately 20 cm above the soil surface</tissue>
    </source>
</reference>